<dbReference type="EMBL" id="RIBY02000446">
    <property type="protein sequence ID" value="KAH9842209.1"/>
    <property type="molecule type" value="Genomic_DNA"/>
</dbReference>
<reference evidence="3 4" key="2">
    <citation type="journal article" date="2021" name="Curr. Genet.">
        <title>Genetic response to nitrogen starvation in the aggressive Eucalyptus foliar pathogen Teratosphaeria destructans.</title>
        <authorList>
            <person name="Havenga M."/>
            <person name="Wingfield B.D."/>
            <person name="Wingfield M.J."/>
            <person name="Dreyer L.L."/>
            <person name="Roets F."/>
            <person name="Aylward J."/>
        </authorList>
    </citation>
    <scope>NUCLEOTIDE SEQUENCE [LARGE SCALE GENOMIC DNA]</scope>
    <source>
        <strain evidence="3">CMW44962</strain>
    </source>
</reference>
<evidence type="ECO:0000313" key="3">
    <source>
        <dbReference type="EMBL" id="KAH9842209.1"/>
    </source>
</evidence>
<protein>
    <submittedName>
        <fullName evidence="3">Uncharacterized protein</fullName>
    </submittedName>
</protein>
<keyword evidence="4" id="KW-1185">Reference proteome</keyword>
<reference evidence="3 4" key="1">
    <citation type="journal article" date="2018" name="IMA Fungus">
        <title>IMA Genome-F 10: Nine draft genome sequences of Claviceps purpurea s.lat., including C. arundinis, C. humidiphila, and C. cf. spartinae, pseudomolecules for the pitch canker pathogen Fusarium circinatum, draft genome of Davidsoniella eucalypti, Grosmannia galeiformis, Quambalaria eucalypti, and Teratosphaeria destructans.</title>
        <authorList>
            <person name="Wingfield B.D."/>
            <person name="Liu M."/>
            <person name="Nguyen H.D."/>
            <person name="Lane F.A."/>
            <person name="Morgan S.W."/>
            <person name="De Vos L."/>
            <person name="Wilken P.M."/>
            <person name="Duong T.A."/>
            <person name="Aylward J."/>
            <person name="Coetzee M.P."/>
            <person name="Dadej K."/>
            <person name="De Beer Z.W."/>
            <person name="Findlay W."/>
            <person name="Havenga M."/>
            <person name="Kolarik M."/>
            <person name="Menzies J.G."/>
            <person name="Naidoo K."/>
            <person name="Pochopski O."/>
            <person name="Shoukouhi P."/>
            <person name="Santana Q.C."/>
            <person name="Seifert K.A."/>
            <person name="Soal N."/>
            <person name="Steenkamp E.T."/>
            <person name="Tatham C.T."/>
            <person name="van der Nest M.A."/>
            <person name="Wingfield M.J."/>
        </authorList>
    </citation>
    <scope>NUCLEOTIDE SEQUENCE [LARGE SCALE GENOMIC DNA]</scope>
    <source>
        <strain evidence="3">CMW44962</strain>
    </source>
</reference>
<sequence length="448" mass="49985">MARKNRSKPKQGPVGHRVSNADIELPAYASRIHEIPPEHRPAVKDPDSVSTSKQAEIEAPKNPFADPEAFATGDQDPSADLKNPFAGPPNALFMDPEIASPALNLKGKQTQAKRFCAPSKHTILGLIFTVVLLIACIVAGVVTWKMGRTNSHRDDFECGHDRAGPDCAARFRNGALALDYQKAYSHPPGNLSTRDEYRVSIPEWLRYNCHWLASTSEQPKVGVWECSPKAEGKVAYHDAGEEPGAGVVMYDKAKMHLEPGTWVEKCDEERAARDVRYAAHCWQADQDALLPFGRSEAEVEGVFECGHNHEAPSCFAYYENTAEGESDYVQMATTHANDLVKYFRVNVPNWLRLTCQWVPAGYEQYVYGVTEGAWMCGDRYMSVNISTVVDGWVTRCDREKLFSEENSHCWSVGDDDGVNSSVPTWPTWEQGEDDQPIVDLEDILYGRN</sequence>
<comment type="caution">
    <text evidence="3">The sequence shown here is derived from an EMBL/GenBank/DDBJ whole genome shotgun (WGS) entry which is preliminary data.</text>
</comment>
<keyword evidence="2" id="KW-0472">Membrane</keyword>
<name>A0A9W7W5Q0_9PEZI</name>
<feature type="region of interest" description="Disordered" evidence="1">
    <location>
        <begin position="1"/>
        <end position="77"/>
    </location>
</feature>
<dbReference type="AlphaFoldDB" id="A0A9W7W5Q0"/>
<gene>
    <name evidence="3" type="ORF">Tdes44962_MAKER01587</name>
</gene>
<feature type="transmembrane region" description="Helical" evidence="2">
    <location>
        <begin position="123"/>
        <end position="144"/>
    </location>
</feature>
<evidence type="ECO:0000256" key="2">
    <source>
        <dbReference type="SAM" id="Phobius"/>
    </source>
</evidence>
<dbReference type="Proteomes" id="UP001138500">
    <property type="component" value="Unassembled WGS sequence"/>
</dbReference>
<evidence type="ECO:0000256" key="1">
    <source>
        <dbReference type="SAM" id="MobiDB-lite"/>
    </source>
</evidence>
<evidence type="ECO:0000313" key="4">
    <source>
        <dbReference type="Proteomes" id="UP001138500"/>
    </source>
</evidence>
<keyword evidence="2" id="KW-0812">Transmembrane</keyword>
<accession>A0A9W7W5Q0</accession>
<feature type="compositionally biased region" description="Basic and acidic residues" evidence="1">
    <location>
        <begin position="31"/>
        <end position="47"/>
    </location>
</feature>
<keyword evidence="2" id="KW-1133">Transmembrane helix</keyword>
<dbReference type="OrthoDB" id="10311652at2759"/>
<proteinExistence type="predicted"/>
<organism evidence="3 4">
    <name type="scientific">Teratosphaeria destructans</name>
    <dbReference type="NCBI Taxonomy" id="418781"/>
    <lineage>
        <taxon>Eukaryota</taxon>
        <taxon>Fungi</taxon>
        <taxon>Dikarya</taxon>
        <taxon>Ascomycota</taxon>
        <taxon>Pezizomycotina</taxon>
        <taxon>Dothideomycetes</taxon>
        <taxon>Dothideomycetidae</taxon>
        <taxon>Mycosphaerellales</taxon>
        <taxon>Teratosphaeriaceae</taxon>
        <taxon>Teratosphaeria</taxon>
    </lineage>
</organism>